<reference evidence="1 2" key="1">
    <citation type="journal article" date="2007" name="Science">
        <title>Sea anemone genome reveals ancestral eumetazoan gene repertoire and genomic organization.</title>
        <authorList>
            <person name="Putnam N.H."/>
            <person name="Srivastava M."/>
            <person name="Hellsten U."/>
            <person name="Dirks B."/>
            <person name="Chapman J."/>
            <person name="Salamov A."/>
            <person name="Terry A."/>
            <person name="Shapiro H."/>
            <person name="Lindquist E."/>
            <person name="Kapitonov V.V."/>
            <person name="Jurka J."/>
            <person name="Genikhovich G."/>
            <person name="Grigoriev I.V."/>
            <person name="Lucas S.M."/>
            <person name="Steele R.E."/>
            <person name="Finnerty J.R."/>
            <person name="Technau U."/>
            <person name="Martindale M.Q."/>
            <person name="Rokhsar D.S."/>
        </authorList>
    </citation>
    <scope>NUCLEOTIDE SEQUENCE [LARGE SCALE GENOMIC DNA]</scope>
    <source>
        <strain evidence="2">CH2 X CH6</strain>
    </source>
</reference>
<dbReference type="InParanoid" id="A7TBZ8"/>
<name>A7TBZ8_NEMVE</name>
<sequence>AAEKALKAAQFSLDATNVRIHDLHMIASCLDDSTLSSLAVQLEGLVDHLITSHKSFSLFPPFLVTSPSLRGSNIECLPQCLKDTGIKNVENLLLVLAYCKHSDKFLKSLHGLPLLLTQDGMLRMFDEENPVFLTTHHTLTPRNASLFVHRNLFNIVFYEALSKSNVFKRFDIAAFAKLLPNNLERKYNVSDEFIEWDPISDNKNDLPSRGWLFDV</sequence>
<dbReference type="EMBL" id="DS475864">
    <property type="protein sequence ID" value="EDO26453.1"/>
    <property type="molecule type" value="Genomic_DNA"/>
</dbReference>
<proteinExistence type="predicted"/>
<organism evidence="1 2">
    <name type="scientific">Nematostella vectensis</name>
    <name type="common">Starlet sea anemone</name>
    <dbReference type="NCBI Taxonomy" id="45351"/>
    <lineage>
        <taxon>Eukaryota</taxon>
        <taxon>Metazoa</taxon>
        <taxon>Cnidaria</taxon>
        <taxon>Anthozoa</taxon>
        <taxon>Hexacorallia</taxon>
        <taxon>Actiniaria</taxon>
        <taxon>Edwardsiidae</taxon>
        <taxon>Nematostella</taxon>
    </lineage>
</organism>
<dbReference type="HOGENOM" id="CLU_1286149_0_0_1"/>
<dbReference type="PhylomeDB" id="A7TBZ8"/>
<gene>
    <name evidence="1" type="ORF">NEMVEDRAFT_v1g225015</name>
</gene>
<dbReference type="PANTHER" id="PTHR15600">
    <property type="entry name" value="SACSIN"/>
    <property type="match status" value="1"/>
</dbReference>
<accession>A7TBZ8</accession>
<evidence type="ECO:0000313" key="2">
    <source>
        <dbReference type="Proteomes" id="UP000001593"/>
    </source>
</evidence>
<dbReference type="STRING" id="45351.A7TBZ8"/>
<dbReference type="InterPro" id="IPR052972">
    <property type="entry name" value="Sacsin_chaperone_reg"/>
</dbReference>
<dbReference type="Gene3D" id="1.20.120.330">
    <property type="entry name" value="Nucleotidyltransferases domain 2"/>
    <property type="match status" value="1"/>
</dbReference>
<feature type="non-terminal residue" evidence="1">
    <location>
        <position position="215"/>
    </location>
</feature>
<protein>
    <submittedName>
        <fullName evidence="1">Uncharacterized protein</fullName>
    </submittedName>
</protein>
<dbReference type="PANTHER" id="PTHR15600:SF42">
    <property type="entry name" value="SACSIN"/>
    <property type="match status" value="1"/>
</dbReference>
<keyword evidence="2" id="KW-1185">Reference proteome</keyword>
<dbReference type="AlphaFoldDB" id="A7TBZ8"/>
<dbReference type="Proteomes" id="UP000001593">
    <property type="component" value="Unassembled WGS sequence"/>
</dbReference>
<evidence type="ECO:0000313" key="1">
    <source>
        <dbReference type="EMBL" id="EDO26453.1"/>
    </source>
</evidence>